<dbReference type="SUPFAM" id="SSF55729">
    <property type="entry name" value="Acyl-CoA N-acyltransferases (Nat)"/>
    <property type="match status" value="1"/>
</dbReference>
<keyword evidence="1 4" id="KW-0808">Transferase</keyword>
<dbReference type="EC" id="2.3.-.-" evidence="4"/>
<keyword evidence="2 4" id="KW-0012">Acyltransferase</keyword>
<gene>
    <name evidence="4" type="ORF">ACFOES_17205</name>
</gene>
<dbReference type="RefSeq" id="WP_377834600.1">
    <property type="nucleotide sequence ID" value="NZ_JBHRSK010000015.1"/>
</dbReference>
<name>A0ABV7AL59_9RHOB</name>
<reference evidence="5" key="1">
    <citation type="journal article" date="2019" name="Int. J. Syst. Evol. Microbiol.">
        <title>The Global Catalogue of Microorganisms (GCM) 10K type strain sequencing project: providing services to taxonomists for standard genome sequencing and annotation.</title>
        <authorList>
            <consortium name="The Broad Institute Genomics Platform"/>
            <consortium name="The Broad Institute Genome Sequencing Center for Infectious Disease"/>
            <person name="Wu L."/>
            <person name="Ma J."/>
        </authorList>
    </citation>
    <scope>NUCLEOTIDE SEQUENCE [LARGE SCALE GENOMIC DNA]</scope>
    <source>
        <strain evidence="5">KCTC 62192</strain>
    </source>
</reference>
<dbReference type="InterPro" id="IPR000182">
    <property type="entry name" value="GNAT_dom"/>
</dbReference>
<evidence type="ECO:0000313" key="4">
    <source>
        <dbReference type="EMBL" id="MFC2969840.1"/>
    </source>
</evidence>
<dbReference type="PROSITE" id="PS51186">
    <property type="entry name" value="GNAT"/>
    <property type="match status" value="1"/>
</dbReference>
<dbReference type="Proteomes" id="UP001595443">
    <property type="component" value="Unassembled WGS sequence"/>
</dbReference>
<feature type="domain" description="N-acetyltransferase" evidence="3">
    <location>
        <begin position="3"/>
        <end position="149"/>
    </location>
</feature>
<sequence length="149" mass="16686">MSTVIRPATPADEAAWRALWAEYLAFYDVTLPAEVSDATWRRVFAPDSALGMLVAEVDGEMLGFALHLAHESTWVATPDLYLEDLFVSEAARGKGLGRKLIEGLIALGKEAGYSRLYWMTSKDNARARALYDSFTPTDDHLRYRLSLRD</sequence>
<evidence type="ECO:0000256" key="1">
    <source>
        <dbReference type="ARBA" id="ARBA00022679"/>
    </source>
</evidence>
<evidence type="ECO:0000256" key="2">
    <source>
        <dbReference type="ARBA" id="ARBA00023315"/>
    </source>
</evidence>
<proteinExistence type="predicted"/>
<evidence type="ECO:0000259" key="3">
    <source>
        <dbReference type="PROSITE" id="PS51186"/>
    </source>
</evidence>
<dbReference type="CDD" id="cd04301">
    <property type="entry name" value="NAT_SF"/>
    <property type="match status" value="1"/>
</dbReference>
<keyword evidence="5" id="KW-1185">Reference proteome</keyword>
<evidence type="ECO:0000313" key="5">
    <source>
        <dbReference type="Proteomes" id="UP001595443"/>
    </source>
</evidence>
<dbReference type="InterPro" id="IPR051016">
    <property type="entry name" value="Diverse_Substrate_AcTransf"/>
</dbReference>
<organism evidence="4 5">
    <name type="scientific">Acidimangrovimonas pyrenivorans</name>
    <dbReference type="NCBI Taxonomy" id="2030798"/>
    <lineage>
        <taxon>Bacteria</taxon>
        <taxon>Pseudomonadati</taxon>
        <taxon>Pseudomonadota</taxon>
        <taxon>Alphaproteobacteria</taxon>
        <taxon>Rhodobacterales</taxon>
        <taxon>Paracoccaceae</taxon>
        <taxon>Acidimangrovimonas</taxon>
    </lineage>
</organism>
<dbReference type="InterPro" id="IPR016181">
    <property type="entry name" value="Acyl_CoA_acyltransferase"/>
</dbReference>
<comment type="caution">
    <text evidence="4">The sequence shown here is derived from an EMBL/GenBank/DDBJ whole genome shotgun (WGS) entry which is preliminary data.</text>
</comment>
<dbReference type="PANTHER" id="PTHR10545">
    <property type="entry name" value="DIAMINE N-ACETYLTRANSFERASE"/>
    <property type="match status" value="1"/>
</dbReference>
<dbReference type="Pfam" id="PF00583">
    <property type="entry name" value="Acetyltransf_1"/>
    <property type="match status" value="1"/>
</dbReference>
<dbReference type="GO" id="GO:0016746">
    <property type="term" value="F:acyltransferase activity"/>
    <property type="evidence" value="ECO:0007669"/>
    <property type="project" value="UniProtKB-KW"/>
</dbReference>
<accession>A0ABV7AL59</accession>
<dbReference type="Gene3D" id="3.40.630.30">
    <property type="match status" value="1"/>
</dbReference>
<dbReference type="PANTHER" id="PTHR10545:SF42">
    <property type="entry name" value="ACETYLTRANSFERASE"/>
    <property type="match status" value="1"/>
</dbReference>
<dbReference type="EMBL" id="JBHRSK010000015">
    <property type="protein sequence ID" value="MFC2969840.1"/>
    <property type="molecule type" value="Genomic_DNA"/>
</dbReference>
<protein>
    <submittedName>
        <fullName evidence="4">GNAT family N-acetyltransferase</fullName>
        <ecNumber evidence="4">2.3.-.-</ecNumber>
    </submittedName>
</protein>